<name>A0A8H4YF58_9HYPO</name>
<dbReference type="Proteomes" id="UP000573603">
    <property type="component" value="Unassembled WGS sequence"/>
</dbReference>
<dbReference type="AlphaFoldDB" id="A0A8H4YF58"/>
<feature type="region of interest" description="Disordered" evidence="1">
    <location>
        <begin position="89"/>
        <end position="110"/>
    </location>
</feature>
<evidence type="ECO:0000313" key="2">
    <source>
        <dbReference type="EMBL" id="KAF5226885.1"/>
    </source>
</evidence>
<reference evidence="2 3" key="1">
    <citation type="journal article" date="2020" name="BMC Genomics">
        <title>Correction to: Identification and distribution of gene clusters required for synthesis of sphingolipid metabolism inhibitors in diverse species of the filamentous fungus Fusarium.</title>
        <authorList>
            <person name="Kim H.S."/>
            <person name="Lohmar J.M."/>
            <person name="Busman M."/>
            <person name="Brown D.W."/>
            <person name="Naumann T.A."/>
            <person name="Divon H.H."/>
            <person name="Lysoe E."/>
            <person name="Uhlig S."/>
            <person name="Proctor R.H."/>
        </authorList>
    </citation>
    <scope>NUCLEOTIDE SEQUENCE [LARGE SCALE GENOMIC DNA]</scope>
    <source>
        <strain evidence="2 3">NRRL 25214</strain>
    </source>
</reference>
<protein>
    <submittedName>
        <fullName evidence="2">Uncharacterized protein</fullName>
    </submittedName>
</protein>
<comment type="caution">
    <text evidence="2">The sequence shown here is derived from an EMBL/GenBank/DDBJ whole genome shotgun (WGS) entry which is preliminary data.</text>
</comment>
<organism evidence="2 3">
    <name type="scientific">Fusarium anthophilum</name>
    <dbReference type="NCBI Taxonomy" id="48485"/>
    <lineage>
        <taxon>Eukaryota</taxon>
        <taxon>Fungi</taxon>
        <taxon>Dikarya</taxon>
        <taxon>Ascomycota</taxon>
        <taxon>Pezizomycotina</taxon>
        <taxon>Sordariomycetes</taxon>
        <taxon>Hypocreomycetidae</taxon>
        <taxon>Hypocreales</taxon>
        <taxon>Nectriaceae</taxon>
        <taxon>Fusarium</taxon>
        <taxon>Fusarium fujikuroi species complex</taxon>
    </lineage>
</organism>
<gene>
    <name evidence="2" type="ORF">FANTH_14952</name>
</gene>
<sequence length="110" mass="11947">MLTSPALPVQEDLADFHCVSLCAGSGLGRPHIHIAQCPQLDRTHAQFYALFLQHNRTLNSMLGALAIPDQQDVTAPKNEGGKMACTHTERRAASMTSMDRSMRCSVPSSP</sequence>
<dbReference type="EMBL" id="JABEVY010001099">
    <property type="protein sequence ID" value="KAF5226885.1"/>
    <property type="molecule type" value="Genomic_DNA"/>
</dbReference>
<evidence type="ECO:0000256" key="1">
    <source>
        <dbReference type="SAM" id="MobiDB-lite"/>
    </source>
</evidence>
<proteinExistence type="predicted"/>
<accession>A0A8H4YF58</accession>
<evidence type="ECO:0000313" key="3">
    <source>
        <dbReference type="Proteomes" id="UP000573603"/>
    </source>
</evidence>
<keyword evidence="3" id="KW-1185">Reference proteome</keyword>